<keyword evidence="1" id="KW-0812">Transmembrane</keyword>
<sequence>MTMPFYLSGILLSLGSLACILAKTPLTKTISVIYTLVLIILMMLGAFHR</sequence>
<comment type="caution">
    <text evidence="2">The sequence shown here is derived from an EMBL/GenBank/DDBJ whole genome shotgun (WGS) entry which is preliminary data.</text>
</comment>
<dbReference type="AlphaFoldDB" id="A0A4V2W3K7"/>
<keyword evidence="3" id="KW-1185">Reference proteome</keyword>
<name>A0A4V2W3K7_9GAMM</name>
<protein>
    <submittedName>
        <fullName evidence="2">Uncharacterized protein</fullName>
    </submittedName>
</protein>
<reference evidence="2 3" key="1">
    <citation type="submission" date="2019-03" db="EMBL/GenBank/DDBJ databases">
        <title>Above-ground endophytic microbial communities from plants in different locations in the United States.</title>
        <authorList>
            <person name="Frank C."/>
        </authorList>
    </citation>
    <scope>NUCLEOTIDE SEQUENCE [LARGE SCALE GENOMIC DNA]</scope>
    <source>
        <strain evidence="2 3">LP_13_YM</strain>
    </source>
</reference>
<keyword evidence="1" id="KW-1133">Transmembrane helix</keyword>
<accession>A0A4V2W3K7</accession>
<evidence type="ECO:0000313" key="2">
    <source>
        <dbReference type="EMBL" id="TCV92339.1"/>
    </source>
</evidence>
<keyword evidence="1" id="KW-0472">Membrane</keyword>
<organism evidence="2 3">
    <name type="scientific">Luteibacter rhizovicinus</name>
    <dbReference type="NCBI Taxonomy" id="242606"/>
    <lineage>
        <taxon>Bacteria</taxon>
        <taxon>Pseudomonadati</taxon>
        <taxon>Pseudomonadota</taxon>
        <taxon>Gammaproteobacteria</taxon>
        <taxon>Lysobacterales</taxon>
        <taxon>Rhodanobacteraceae</taxon>
        <taxon>Luteibacter</taxon>
    </lineage>
</organism>
<proteinExistence type="predicted"/>
<evidence type="ECO:0000256" key="1">
    <source>
        <dbReference type="SAM" id="Phobius"/>
    </source>
</evidence>
<dbReference type="Proteomes" id="UP000295645">
    <property type="component" value="Unassembled WGS sequence"/>
</dbReference>
<gene>
    <name evidence="2" type="ORF">EC912_10745</name>
</gene>
<evidence type="ECO:0000313" key="3">
    <source>
        <dbReference type="Proteomes" id="UP000295645"/>
    </source>
</evidence>
<feature type="transmembrane region" description="Helical" evidence="1">
    <location>
        <begin position="32"/>
        <end position="48"/>
    </location>
</feature>
<dbReference type="EMBL" id="SMCS01000007">
    <property type="protein sequence ID" value="TCV92339.1"/>
    <property type="molecule type" value="Genomic_DNA"/>
</dbReference>